<feature type="region of interest" description="Disordered" evidence="2">
    <location>
        <begin position="283"/>
        <end position="315"/>
    </location>
</feature>
<reference evidence="4" key="2">
    <citation type="submission" date="2013-10" db="EMBL/GenBank/DDBJ databases">
        <authorList>
            <person name="Aslett M."/>
        </authorList>
    </citation>
    <scope>NUCLEOTIDE SEQUENCE [LARGE SCALE GENOMIC DNA]</scope>
    <source>
        <strain evidence="4">Houghton</strain>
    </source>
</reference>
<dbReference type="GO" id="GO:0008270">
    <property type="term" value="F:zinc ion binding"/>
    <property type="evidence" value="ECO:0007669"/>
    <property type="project" value="UniProtKB-KW"/>
</dbReference>
<evidence type="ECO:0000313" key="4">
    <source>
        <dbReference type="EMBL" id="CDJ32304.1"/>
    </source>
</evidence>
<dbReference type="GeneID" id="25379042"/>
<dbReference type="PANTHER" id="PTHR46007:SF8">
    <property type="entry name" value="C2H2-TYPE DOMAIN-CONTAINING PROTEIN"/>
    <property type="match status" value="1"/>
</dbReference>
<dbReference type="OrthoDB" id="345540at2759"/>
<feature type="region of interest" description="Disordered" evidence="2">
    <location>
        <begin position="558"/>
        <end position="597"/>
    </location>
</feature>
<evidence type="ECO:0000313" key="5">
    <source>
        <dbReference type="Proteomes" id="UP000030744"/>
    </source>
</evidence>
<feature type="compositionally biased region" description="Basic and acidic residues" evidence="2">
    <location>
        <begin position="587"/>
        <end position="597"/>
    </location>
</feature>
<feature type="domain" description="C2H2-type" evidence="3">
    <location>
        <begin position="88"/>
        <end position="116"/>
    </location>
</feature>
<dbReference type="VEuPathDB" id="ToxoDB:EMH_0043240"/>
<evidence type="ECO:0000256" key="2">
    <source>
        <dbReference type="SAM" id="MobiDB-lite"/>
    </source>
</evidence>
<dbReference type="InterPro" id="IPR013087">
    <property type="entry name" value="Znf_C2H2_type"/>
</dbReference>
<keyword evidence="5" id="KW-1185">Reference proteome</keyword>
<feature type="compositionally biased region" description="Low complexity" evidence="2">
    <location>
        <begin position="693"/>
        <end position="706"/>
    </location>
</feature>
<keyword evidence="1" id="KW-0863">Zinc-finger</keyword>
<organism evidence="4 5">
    <name type="scientific">Eimeria mitis</name>
    <dbReference type="NCBI Taxonomy" id="44415"/>
    <lineage>
        <taxon>Eukaryota</taxon>
        <taxon>Sar</taxon>
        <taxon>Alveolata</taxon>
        <taxon>Apicomplexa</taxon>
        <taxon>Conoidasida</taxon>
        <taxon>Coccidia</taxon>
        <taxon>Eucoccidiorida</taxon>
        <taxon>Eimeriorina</taxon>
        <taxon>Eimeriidae</taxon>
        <taxon>Eimeria</taxon>
    </lineage>
</organism>
<gene>
    <name evidence="4" type="ORF">EMH_0043240</name>
</gene>
<dbReference type="GO" id="GO:0016592">
    <property type="term" value="C:mediator complex"/>
    <property type="evidence" value="ECO:0007669"/>
    <property type="project" value="TreeGrafter"/>
</dbReference>
<proteinExistence type="predicted"/>
<sequence>MAKTLTTRGDGTPIFEAQQSGTSAIFPAPPRSQIQQLQQYPTISESKQNQQGLDVVQSRGKVTTDSVSEGGLRNASTENGAIVVGMLVQCGECGKKFINSYYLEKHINKRHRSDIRQSTVTRLENPHMSTLGTSAFHQAFDSVRTAISAPLTILEQQQQQQITQQQQLLQQQQTLQQQQHLLQQQLSLLSAAALRASDAPKTTGEIHQPPPMAASVGGALLEEAGGTLGSGPGRNSSASPVIDYREQTISEVKSDVQKEIQKAVKPPQHRDTAAVLLDELKEASLRETKKGRSRRASGGAPSRTTEHKTAAEAVGPAGVHLPLPLSVSAQKLAYMREFMARSQLPDVLRHNNKPPPDEVEKQLELPPGTLSCQLANYLLHPAVAGQRSGVTTSNAPQNSDSLNLPWPAPHGVGGCCYHLHKPPPPPRTFSVRAKLQQLMQRFASKPATSPIGCPETQQASAAANVPLQSPRQRWNPPPAVAPTKVGVRNLGNNAPVRLNGAQLVMQHGGQARSVSVPPLGAQKQPQQILPYTIDGGAAQSPAGANPLTANTPRVGVLPVAAPGAPLRSEPVGLAQQRQQPPEQNIGPREKSKSITEREVGTVLPALAWGGDEAIPSEEDLALPEPKSPFYPARNPADGNKVAPIFPPCSSWTPIEPPPTATSVPLSVLHAALAANGMAIPPHAGTAVPASGRQTTSQVQQQQASNQLPPDKHQLPQPVFTQQLGPHSFGVDFVGSRLQAASTNEELSGVQLRAPESAFGVFEGHAGASAAPGQGGAQGNAEYLPSARGSRTLPEDAGWTTTTYQAQNDLGPWQFAGLT</sequence>
<name>U6K3N1_9EIME</name>
<dbReference type="AlphaFoldDB" id="U6K3N1"/>
<evidence type="ECO:0000259" key="3">
    <source>
        <dbReference type="PROSITE" id="PS50157"/>
    </source>
</evidence>
<accession>U6K3N1</accession>
<evidence type="ECO:0000256" key="1">
    <source>
        <dbReference type="PROSITE-ProRule" id="PRU00042"/>
    </source>
</evidence>
<protein>
    <recommendedName>
        <fullName evidence="3">C2H2-type domain-containing protein</fullName>
    </recommendedName>
</protein>
<dbReference type="GO" id="GO:0003713">
    <property type="term" value="F:transcription coactivator activity"/>
    <property type="evidence" value="ECO:0007669"/>
    <property type="project" value="TreeGrafter"/>
</dbReference>
<dbReference type="Proteomes" id="UP000030744">
    <property type="component" value="Unassembled WGS sequence"/>
</dbReference>
<dbReference type="RefSeq" id="XP_013354869.1">
    <property type="nucleotide sequence ID" value="XM_013499415.1"/>
</dbReference>
<dbReference type="PROSITE" id="PS00028">
    <property type="entry name" value="ZINC_FINGER_C2H2_1"/>
    <property type="match status" value="1"/>
</dbReference>
<feature type="region of interest" description="Disordered" evidence="2">
    <location>
        <begin position="768"/>
        <end position="795"/>
    </location>
</feature>
<keyword evidence="1" id="KW-0862">Zinc</keyword>
<keyword evidence="1" id="KW-0479">Metal-binding</keyword>
<feature type="region of interest" description="Disordered" evidence="2">
    <location>
        <begin position="682"/>
        <end position="712"/>
    </location>
</feature>
<reference evidence="4" key="1">
    <citation type="submission" date="2013-10" db="EMBL/GenBank/DDBJ databases">
        <title>Genomic analysis of the causative agents of coccidiosis in chickens.</title>
        <authorList>
            <person name="Reid A.J."/>
            <person name="Blake D."/>
            <person name="Billington K."/>
            <person name="Browne H."/>
            <person name="Dunn M."/>
            <person name="Hung S."/>
            <person name="Kawahara F."/>
            <person name="Miranda-Saavedra D."/>
            <person name="Mourier T."/>
            <person name="Nagra H."/>
            <person name="Otto T.D."/>
            <person name="Rawlings N."/>
            <person name="Sanchez A."/>
            <person name="Sanders M."/>
            <person name="Subramaniam C."/>
            <person name="Tay Y."/>
            <person name="Dear P."/>
            <person name="Doerig C."/>
            <person name="Gruber A."/>
            <person name="Parkinson J."/>
            <person name="Shirley M."/>
            <person name="Wan K.L."/>
            <person name="Berriman M."/>
            <person name="Tomley F."/>
            <person name="Pain A."/>
        </authorList>
    </citation>
    <scope>NUCLEOTIDE SEQUENCE [LARGE SCALE GENOMIC DNA]</scope>
    <source>
        <strain evidence="4">Houghton</strain>
    </source>
</reference>
<dbReference type="EMBL" id="HG684046">
    <property type="protein sequence ID" value="CDJ32304.1"/>
    <property type="molecule type" value="Genomic_DNA"/>
</dbReference>
<dbReference type="GO" id="GO:0045944">
    <property type="term" value="P:positive regulation of transcription by RNA polymerase II"/>
    <property type="evidence" value="ECO:0007669"/>
    <property type="project" value="TreeGrafter"/>
</dbReference>
<dbReference type="PANTHER" id="PTHR46007">
    <property type="entry name" value="MEDIATOR OF RNA POLYMERASE II TRANSCRIPTION SUBUNIT 12"/>
    <property type="match status" value="1"/>
</dbReference>
<dbReference type="PROSITE" id="PS50157">
    <property type="entry name" value="ZINC_FINGER_C2H2_2"/>
    <property type="match status" value="1"/>
</dbReference>
<dbReference type="InterPro" id="IPR051647">
    <property type="entry name" value="Mediator_comp_sub12"/>
</dbReference>